<dbReference type="Pfam" id="PF07374">
    <property type="entry name" value="DUF1492"/>
    <property type="match status" value="1"/>
</dbReference>
<dbReference type="InterPro" id="IPR010861">
    <property type="entry name" value="DUF1492"/>
</dbReference>
<evidence type="ECO:0000256" key="1">
    <source>
        <dbReference type="SAM" id="Coils"/>
    </source>
</evidence>
<protein>
    <submittedName>
        <fullName evidence="2">DUF1492 domain-containing protein</fullName>
    </submittedName>
</protein>
<evidence type="ECO:0000313" key="3">
    <source>
        <dbReference type="Proteomes" id="UP001229251"/>
    </source>
</evidence>
<dbReference type="Proteomes" id="UP001229251">
    <property type="component" value="Unassembled WGS sequence"/>
</dbReference>
<comment type="caution">
    <text evidence="2">The sequence shown here is derived from an EMBL/GenBank/DDBJ whole genome shotgun (WGS) entry which is preliminary data.</text>
</comment>
<evidence type="ECO:0000313" key="2">
    <source>
        <dbReference type="EMBL" id="MDK7186598.1"/>
    </source>
</evidence>
<sequence>MKVTSNISPFPKQKTLSSTTEDTLIKMLDLSEQINQYIDRVVDLKKEINEAIIALGNEEEKTILEKRYVCFIVWEQIALDMGYSLQNCFKIHKRALSNIEVTS</sequence>
<dbReference type="AlphaFoldDB" id="A0AAJ1Q4Y8"/>
<dbReference type="RefSeq" id="WP_285065260.1">
    <property type="nucleotide sequence ID" value="NZ_JASOOE010000002.1"/>
</dbReference>
<keyword evidence="1" id="KW-0175">Coiled coil</keyword>
<accession>A0AAJ1Q4Y8</accession>
<dbReference type="EMBL" id="JASOOE010000002">
    <property type="protein sequence ID" value="MDK7186598.1"/>
    <property type="molecule type" value="Genomic_DNA"/>
</dbReference>
<feature type="coiled-coil region" evidence="1">
    <location>
        <begin position="27"/>
        <end position="61"/>
    </location>
</feature>
<gene>
    <name evidence="2" type="ORF">QP433_01230</name>
</gene>
<proteinExistence type="predicted"/>
<reference evidence="2" key="1">
    <citation type="submission" date="2023-05" db="EMBL/GenBank/DDBJ databases">
        <title>Cataloging the Phylogenetic Diversity of Human Bladder Bacteria.</title>
        <authorList>
            <person name="Du J."/>
        </authorList>
    </citation>
    <scope>NUCLEOTIDE SEQUENCE</scope>
    <source>
        <strain evidence="2">UMB1231</strain>
    </source>
</reference>
<organism evidence="2 3">
    <name type="scientific">Facklamia hominis</name>
    <dbReference type="NCBI Taxonomy" id="178214"/>
    <lineage>
        <taxon>Bacteria</taxon>
        <taxon>Bacillati</taxon>
        <taxon>Bacillota</taxon>
        <taxon>Bacilli</taxon>
        <taxon>Lactobacillales</taxon>
        <taxon>Aerococcaceae</taxon>
        <taxon>Facklamia</taxon>
    </lineage>
</organism>
<name>A0AAJ1Q4Y8_9LACT</name>